<feature type="chain" id="PRO_5046024949" description="Secreted protein" evidence="1">
    <location>
        <begin position="30"/>
        <end position="134"/>
    </location>
</feature>
<organism evidence="2 3">
    <name type="scientific">Streptomyces albiaxialis</name>
    <dbReference type="NCBI Taxonomy" id="329523"/>
    <lineage>
        <taxon>Bacteria</taxon>
        <taxon>Bacillati</taxon>
        <taxon>Actinomycetota</taxon>
        <taxon>Actinomycetes</taxon>
        <taxon>Kitasatosporales</taxon>
        <taxon>Streptomycetaceae</taxon>
        <taxon>Streptomyces</taxon>
    </lineage>
</organism>
<accession>A0ABN2X741</accession>
<protein>
    <recommendedName>
        <fullName evidence="4">Secreted protein</fullName>
    </recommendedName>
</protein>
<comment type="caution">
    <text evidence="2">The sequence shown here is derived from an EMBL/GenBank/DDBJ whole genome shotgun (WGS) entry which is preliminary data.</text>
</comment>
<sequence length="134" mass="14500">MRNVTRHLVRSALALAAATVLGVSTATGAAAGTNGPTIYDTTNYKAWAVFLSWGEHLRVGDTYADGRSAVAVWIVEGGSRFRHCWDNNGANNGYKDCDYAIPDGKKVHYHVCLGNYGTERILTRTCGTWGTMVS</sequence>
<name>A0ABN2X741_9ACTN</name>
<keyword evidence="1" id="KW-0732">Signal</keyword>
<evidence type="ECO:0008006" key="4">
    <source>
        <dbReference type="Google" id="ProtNLM"/>
    </source>
</evidence>
<proteinExistence type="predicted"/>
<evidence type="ECO:0000313" key="3">
    <source>
        <dbReference type="Proteomes" id="UP001500016"/>
    </source>
</evidence>
<dbReference type="EMBL" id="BAAAPE010000030">
    <property type="protein sequence ID" value="GAA2104551.1"/>
    <property type="molecule type" value="Genomic_DNA"/>
</dbReference>
<evidence type="ECO:0000313" key="2">
    <source>
        <dbReference type="EMBL" id="GAA2104551.1"/>
    </source>
</evidence>
<gene>
    <name evidence="2" type="ORF">GCM10009801_80250</name>
</gene>
<reference evidence="2 3" key="1">
    <citation type="journal article" date="2019" name="Int. J. Syst. Evol. Microbiol.">
        <title>The Global Catalogue of Microorganisms (GCM) 10K type strain sequencing project: providing services to taxonomists for standard genome sequencing and annotation.</title>
        <authorList>
            <consortium name="The Broad Institute Genomics Platform"/>
            <consortium name="The Broad Institute Genome Sequencing Center for Infectious Disease"/>
            <person name="Wu L."/>
            <person name="Ma J."/>
        </authorList>
    </citation>
    <scope>NUCLEOTIDE SEQUENCE [LARGE SCALE GENOMIC DNA]</scope>
    <source>
        <strain evidence="2 3">JCM 15478</strain>
    </source>
</reference>
<evidence type="ECO:0000256" key="1">
    <source>
        <dbReference type="SAM" id="SignalP"/>
    </source>
</evidence>
<keyword evidence="3" id="KW-1185">Reference proteome</keyword>
<dbReference type="RefSeq" id="WP_344535704.1">
    <property type="nucleotide sequence ID" value="NZ_BAAAPE010000030.1"/>
</dbReference>
<dbReference type="Proteomes" id="UP001500016">
    <property type="component" value="Unassembled WGS sequence"/>
</dbReference>
<feature type="signal peptide" evidence="1">
    <location>
        <begin position="1"/>
        <end position="29"/>
    </location>
</feature>